<evidence type="ECO:0000313" key="1">
    <source>
        <dbReference type="EMBL" id="OAP87582.1"/>
    </source>
</evidence>
<dbReference type="RefSeq" id="WP_064220010.1">
    <property type="nucleotide sequence ID" value="NZ_LVXZ01000211.1"/>
</dbReference>
<sequence>MAGTAPVNRARLDPSNLGLPPIIGRIDTEILPLGLAFNEAGMETFASCSGHGGAFSPYVAFHATLSQVQYIEQCLRDAFAFGLLHHEWTIMGMIEGPGHYHFDLRIWWTESDIRDCLALKHCWLASDFRAIGTLVLGLMSGNHHTDEYHERQEKEQQQNTGLSAIARTSRGITQARRTWVPTVGTHVGFWGHLIGTIRADRRNHRLPPYALMAKIFTTKHSQQIIDPEKTHHIRPWDASAQAAAWIWLEAHPGGYVRILLDATFSPVLLLYLQDAGNGRSA</sequence>
<reference evidence="1 2" key="1">
    <citation type="submission" date="2016-04" db="EMBL/GenBank/DDBJ databases">
        <title>Acidithiobacillus ferrooxidans genome sequencing and assembly.</title>
        <authorList>
            <person name="Zhou Z."/>
        </authorList>
    </citation>
    <scope>NUCLEOTIDE SEQUENCE [LARGE SCALE GENOMIC DNA]</scope>
    <source>
        <strain evidence="1 2">BY0502</strain>
    </source>
</reference>
<proteinExistence type="predicted"/>
<name>A0A179B793_ACIFR</name>
<comment type="caution">
    <text evidence="1">The sequence shown here is derived from an EMBL/GenBank/DDBJ whole genome shotgun (WGS) entry which is preliminary data.</text>
</comment>
<dbReference type="EMBL" id="LVXZ01000211">
    <property type="protein sequence ID" value="OAP87582.1"/>
    <property type="molecule type" value="Genomic_DNA"/>
</dbReference>
<gene>
    <name evidence="1" type="ORF">A4H96_13160</name>
</gene>
<dbReference type="Proteomes" id="UP000078302">
    <property type="component" value="Unassembled WGS sequence"/>
</dbReference>
<organism evidence="1 2">
    <name type="scientific">Acidithiobacillus ferrooxidans</name>
    <name type="common">Thiobacillus ferrooxidans</name>
    <dbReference type="NCBI Taxonomy" id="920"/>
    <lineage>
        <taxon>Bacteria</taxon>
        <taxon>Pseudomonadati</taxon>
        <taxon>Pseudomonadota</taxon>
        <taxon>Acidithiobacillia</taxon>
        <taxon>Acidithiobacillales</taxon>
        <taxon>Acidithiobacillaceae</taxon>
        <taxon>Acidithiobacillus</taxon>
    </lineage>
</organism>
<accession>A0A179B793</accession>
<keyword evidence="2" id="KW-1185">Reference proteome</keyword>
<protein>
    <submittedName>
        <fullName evidence="1">Uncharacterized protein</fullName>
    </submittedName>
</protein>
<evidence type="ECO:0000313" key="2">
    <source>
        <dbReference type="Proteomes" id="UP000078302"/>
    </source>
</evidence>
<dbReference type="AlphaFoldDB" id="A0A179B793"/>